<comment type="caution">
    <text evidence="1">The sequence shown here is derived from an EMBL/GenBank/DDBJ whole genome shotgun (WGS) entry which is preliminary data.</text>
</comment>
<organism evidence="1 2">
    <name type="scientific">Haematococcus lacustris</name>
    <name type="common">Green alga</name>
    <name type="synonym">Haematococcus pluvialis</name>
    <dbReference type="NCBI Taxonomy" id="44745"/>
    <lineage>
        <taxon>Eukaryota</taxon>
        <taxon>Viridiplantae</taxon>
        <taxon>Chlorophyta</taxon>
        <taxon>core chlorophytes</taxon>
        <taxon>Chlorophyceae</taxon>
        <taxon>CS clade</taxon>
        <taxon>Chlamydomonadales</taxon>
        <taxon>Haematococcaceae</taxon>
        <taxon>Haematococcus</taxon>
    </lineage>
</organism>
<dbReference type="EMBL" id="BLLF01001365">
    <property type="protein sequence ID" value="GFH18832.1"/>
    <property type="molecule type" value="Genomic_DNA"/>
</dbReference>
<reference evidence="1 2" key="1">
    <citation type="submission" date="2020-02" db="EMBL/GenBank/DDBJ databases">
        <title>Draft genome sequence of Haematococcus lacustris strain NIES-144.</title>
        <authorList>
            <person name="Morimoto D."/>
            <person name="Nakagawa S."/>
            <person name="Yoshida T."/>
            <person name="Sawayama S."/>
        </authorList>
    </citation>
    <scope>NUCLEOTIDE SEQUENCE [LARGE SCALE GENOMIC DNA]</scope>
    <source>
        <strain evidence="1 2">NIES-144</strain>
    </source>
</reference>
<proteinExistence type="predicted"/>
<evidence type="ECO:0000313" key="1">
    <source>
        <dbReference type="EMBL" id="GFH18832.1"/>
    </source>
</evidence>
<feature type="non-terminal residue" evidence="1">
    <location>
        <position position="1"/>
    </location>
</feature>
<sequence>MANRLPHGCPELPFSSMPHTWWSLAILEARQIQSHARVWYALCPLYGQQHTARSWRHIHNNVDVCMWSVHEATLG</sequence>
<dbReference type="AlphaFoldDB" id="A0A699ZS93"/>
<name>A0A699ZS93_HAELA</name>
<gene>
    <name evidence="1" type="ORF">HaLaN_15697</name>
</gene>
<evidence type="ECO:0000313" key="2">
    <source>
        <dbReference type="Proteomes" id="UP000485058"/>
    </source>
</evidence>
<dbReference type="Proteomes" id="UP000485058">
    <property type="component" value="Unassembled WGS sequence"/>
</dbReference>
<accession>A0A699ZS93</accession>
<keyword evidence="2" id="KW-1185">Reference proteome</keyword>
<protein>
    <submittedName>
        <fullName evidence="1">Uncharacterized protein</fullName>
    </submittedName>
</protein>
<feature type="non-terminal residue" evidence="1">
    <location>
        <position position="75"/>
    </location>
</feature>